<name>K0SM00_THAOC</name>
<proteinExistence type="predicted"/>
<evidence type="ECO:0000313" key="2">
    <source>
        <dbReference type="EMBL" id="EJK66360.1"/>
    </source>
</evidence>
<dbReference type="InterPro" id="IPR053259">
    <property type="entry name" value="Golvesin-related_Golgi"/>
</dbReference>
<dbReference type="eggNOG" id="ENOG502T6VU">
    <property type="taxonomic scope" value="Eukaryota"/>
</dbReference>
<evidence type="ECO:0000313" key="3">
    <source>
        <dbReference type="Proteomes" id="UP000266841"/>
    </source>
</evidence>
<keyword evidence="3" id="KW-1185">Reference proteome</keyword>
<reference evidence="2 3" key="1">
    <citation type="journal article" date="2012" name="Genome Biol.">
        <title>Genome and low-iron response of an oceanic diatom adapted to chronic iron limitation.</title>
        <authorList>
            <person name="Lommer M."/>
            <person name="Specht M."/>
            <person name="Roy A.S."/>
            <person name="Kraemer L."/>
            <person name="Andreson R."/>
            <person name="Gutowska M.A."/>
            <person name="Wolf J."/>
            <person name="Bergner S.V."/>
            <person name="Schilhabel M.B."/>
            <person name="Klostermeier U.C."/>
            <person name="Beiko R.G."/>
            <person name="Rosenstiel P."/>
            <person name="Hippler M."/>
            <person name="Laroche J."/>
        </authorList>
    </citation>
    <scope>NUCLEOTIDE SEQUENCE [LARGE SCALE GENOMIC DNA]</scope>
    <source>
        <strain evidence="2 3">CCMP1005</strain>
    </source>
</reference>
<dbReference type="PANTHER" id="PTHR32301:SF6">
    <property type="entry name" value="GOLVESIN-RELATED"/>
    <property type="match status" value="1"/>
</dbReference>
<sequence length="388" mass="44068">MDLKHRNNNEELPVFWHILKSGGTTIKLMYAQCYNLVEACETGLVVDQKRQHTPEMTPQEWISQQQQTNAQHLSGGGSQTYLGASSAELTLGPGDWMQQQAQTPVQDHGSTMISPAEWFQQQAIQASEQQLQQGYGQRRLQTDELSVVESEDGRRYVNVDVTTPEGIAHAAQLGFAASPALTDVMFTPLLVDGAGALLNRNGRLFSVFRHPVLRVVSNFYYLQNAIWEPTYDEVFATWTIDDYAKSEVVESNWMVRSLLNKMVGRMEPSDILVAKETLKQKCLVGLIDDMEGTIRRFHDYFGFGSDDSLDCALQNFSRKQSGSSNSHNHPQLDPTSETWALLSKKNQLDLELFTYAKQLFVEQGQWLKEGRRWIETKKFHHNDPPRNP</sequence>
<gene>
    <name evidence="2" type="ORF">THAOC_12724</name>
    <name evidence="1" type="ORF">THAOC_16675</name>
</gene>
<dbReference type="OrthoDB" id="52417at2759"/>
<dbReference type="Gene3D" id="3.40.50.300">
    <property type="entry name" value="P-loop containing nucleotide triphosphate hydrolases"/>
    <property type="match status" value="1"/>
</dbReference>
<organism evidence="2 3">
    <name type="scientific">Thalassiosira oceanica</name>
    <name type="common">Marine diatom</name>
    <dbReference type="NCBI Taxonomy" id="159749"/>
    <lineage>
        <taxon>Eukaryota</taxon>
        <taxon>Sar</taxon>
        <taxon>Stramenopiles</taxon>
        <taxon>Ochrophyta</taxon>
        <taxon>Bacillariophyta</taxon>
        <taxon>Coscinodiscophyceae</taxon>
        <taxon>Thalassiosirophycidae</taxon>
        <taxon>Thalassiosirales</taxon>
        <taxon>Thalassiosiraceae</taxon>
        <taxon>Thalassiosira</taxon>
    </lineage>
</organism>
<dbReference type="InterPro" id="IPR027417">
    <property type="entry name" value="P-loop_NTPase"/>
</dbReference>
<dbReference type="AlphaFoldDB" id="K0SM00"/>
<comment type="caution">
    <text evidence="2">The sequence shown here is derived from an EMBL/GenBank/DDBJ whole genome shotgun (WGS) entry which is preliminary data.</text>
</comment>
<dbReference type="EMBL" id="AGNL01015041">
    <property type="protein sequence ID" value="EJK66360.1"/>
    <property type="molecule type" value="Genomic_DNA"/>
</dbReference>
<dbReference type="PANTHER" id="PTHR32301">
    <property type="entry name" value="COUNTIN RECEPTOR CNR3-RELATED"/>
    <property type="match status" value="1"/>
</dbReference>
<evidence type="ECO:0000313" key="1">
    <source>
        <dbReference type="EMBL" id="EJK62702.1"/>
    </source>
</evidence>
<accession>K0SM00</accession>
<dbReference type="EMBL" id="AGNL01018676">
    <property type="protein sequence ID" value="EJK62702.1"/>
    <property type="molecule type" value="Genomic_DNA"/>
</dbReference>
<dbReference type="Proteomes" id="UP000266841">
    <property type="component" value="Unassembled WGS sequence"/>
</dbReference>
<protein>
    <recommendedName>
        <fullName evidence="4">Sulfotransferase domain-containing protein</fullName>
    </recommendedName>
</protein>
<evidence type="ECO:0008006" key="4">
    <source>
        <dbReference type="Google" id="ProtNLM"/>
    </source>
</evidence>